<keyword evidence="3" id="KW-1185">Reference proteome</keyword>
<organism evidence="2 3">
    <name type="scientific">Ephemerocybe angulata</name>
    <dbReference type="NCBI Taxonomy" id="980116"/>
    <lineage>
        <taxon>Eukaryota</taxon>
        <taxon>Fungi</taxon>
        <taxon>Dikarya</taxon>
        <taxon>Basidiomycota</taxon>
        <taxon>Agaricomycotina</taxon>
        <taxon>Agaricomycetes</taxon>
        <taxon>Agaricomycetidae</taxon>
        <taxon>Agaricales</taxon>
        <taxon>Agaricineae</taxon>
        <taxon>Psathyrellaceae</taxon>
        <taxon>Ephemerocybe</taxon>
    </lineage>
</organism>
<dbReference type="EMBL" id="JAACJK010000236">
    <property type="protein sequence ID" value="KAF5309347.1"/>
    <property type="molecule type" value="Genomic_DNA"/>
</dbReference>
<dbReference type="AlphaFoldDB" id="A0A8H5AQT4"/>
<evidence type="ECO:0000313" key="2">
    <source>
        <dbReference type="EMBL" id="KAF5309347.1"/>
    </source>
</evidence>
<keyword evidence="1" id="KW-0732">Signal</keyword>
<sequence length="142" mass="15779">MKTSTASIALIASALLVPALALPVDFQSETRDLSTIAAEGLELRAPELAYELTKRDLEDAEDFFAREDLDEIFTREELEELAELQAREPLFVLKALKIGSKIAKKAGSAVSHAVSAKQNHKRRDLEDLEALLERAMEQDELD</sequence>
<gene>
    <name evidence="2" type="ORF">D9611_014022</name>
</gene>
<proteinExistence type="predicted"/>
<name>A0A8H5AQT4_9AGAR</name>
<reference evidence="2 3" key="1">
    <citation type="journal article" date="2020" name="ISME J.">
        <title>Uncovering the hidden diversity of litter-decomposition mechanisms in mushroom-forming fungi.</title>
        <authorList>
            <person name="Floudas D."/>
            <person name="Bentzer J."/>
            <person name="Ahren D."/>
            <person name="Johansson T."/>
            <person name="Persson P."/>
            <person name="Tunlid A."/>
        </authorList>
    </citation>
    <scope>NUCLEOTIDE SEQUENCE [LARGE SCALE GENOMIC DNA]</scope>
    <source>
        <strain evidence="2 3">CBS 175.51</strain>
    </source>
</reference>
<evidence type="ECO:0000256" key="1">
    <source>
        <dbReference type="SAM" id="SignalP"/>
    </source>
</evidence>
<accession>A0A8H5AQT4</accession>
<comment type="caution">
    <text evidence="2">The sequence shown here is derived from an EMBL/GenBank/DDBJ whole genome shotgun (WGS) entry which is preliminary data.</text>
</comment>
<evidence type="ECO:0000313" key="3">
    <source>
        <dbReference type="Proteomes" id="UP000541558"/>
    </source>
</evidence>
<feature type="chain" id="PRO_5034689597" evidence="1">
    <location>
        <begin position="22"/>
        <end position="142"/>
    </location>
</feature>
<feature type="signal peptide" evidence="1">
    <location>
        <begin position="1"/>
        <end position="21"/>
    </location>
</feature>
<protein>
    <submittedName>
        <fullName evidence="2">Uncharacterized protein</fullName>
    </submittedName>
</protein>
<dbReference type="OrthoDB" id="3101906at2759"/>
<dbReference type="Proteomes" id="UP000541558">
    <property type="component" value="Unassembled WGS sequence"/>
</dbReference>